<keyword evidence="3" id="KW-1185">Reference proteome</keyword>
<proteinExistence type="predicted"/>
<dbReference type="Proteomes" id="UP001177670">
    <property type="component" value="Unassembled WGS sequence"/>
</dbReference>
<name>A0AA40GB74_9HYME</name>
<feature type="region of interest" description="Disordered" evidence="1">
    <location>
        <begin position="76"/>
        <end position="106"/>
    </location>
</feature>
<gene>
    <name evidence="2" type="ORF">K0M31_007215</name>
</gene>
<evidence type="ECO:0000313" key="2">
    <source>
        <dbReference type="EMBL" id="KAK1134425.1"/>
    </source>
</evidence>
<organism evidence="2 3">
    <name type="scientific">Melipona bicolor</name>
    <dbReference type="NCBI Taxonomy" id="60889"/>
    <lineage>
        <taxon>Eukaryota</taxon>
        <taxon>Metazoa</taxon>
        <taxon>Ecdysozoa</taxon>
        <taxon>Arthropoda</taxon>
        <taxon>Hexapoda</taxon>
        <taxon>Insecta</taxon>
        <taxon>Pterygota</taxon>
        <taxon>Neoptera</taxon>
        <taxon>Endopterygota</taxon>
        <taxon>Hymenoptera</taxon>
        <taxon>Apocrita</taxon>
        <taxon>Aculeata</taxon>
        <taxon>Apoidea</taxon>
        <taxon>Anthophila</taxon>
        <taxon>Apidae</taxon>
        <taxon>Melipona</taxon>
    </lineage>
</organism>
<protein>
    <submittedName>
        <fullName evidence="2">Uncharacterized protein</fullName>
    </submittedName>
</protein>
<dbReference type="EMBL" id="JAHYIQ010000002">
    <property type="protein sequence ID" value="KAK1134425.1"/>
    <property type="molecule type" value="Genomic_DNA"/>
</dbReference>
<comment type="caution">
    <text evidence="2">The sequence shown here is derived from an EMBL/GenBank/DDBJ whole genome shotgun (WGS) entry which is preliminary data.</text>
</comment>
<sequence length="106" mass="11956">MLRDKYLCECNSLQQNDEKKLSTGGKKEELFSPKYPNDEWCVHAASKFTATGRRQARADIPDISKRSETVEAKLGERLAERRKEGTEKENGSLTRDKLVKGGALGR</sequence>
<evidence type="ECO:0000313" key="3">
    <source>
        <dbReference type="Proteomes" id="UP001177670"/>
    </source>
</evidence>
<feature type="compositionally biased region" description="Basic and acidic residues" evidence="1">
    <location>
        <begin position="76"/>
        <end position="99"/>
    </location>
</feature>
<reference evidence="2" key="1">
    <citation type="submission" date="2021-10" db="EMBL/GenBank/DDBJ databases">
        <title>Melipona bicolor Genome sequencing and assembly.</title>
        <authorList>
            <person name="Araujo N.S."/>
            <person name="Arias M.C."/>
        </authorList>
    </citation>
    <scope>NUCLEOTIDE SEQUENCE</scope>
    <source>
        <strain evidence="2">USP_2M_L1-L4_2017</strain>
        <tissue evidence="2">Whole body</tissue>
    </source>
</reference>
<dbReference type="AlphaFoldDB" id="A0AA40GB74"/>
<evidence type="ECO:0000256" key="1">
    <source>
        <dbReference type="SAM" id="MobiDB-lite"/>
    </source>
</evidence>
<accession>A0AA40GB74</accession>